<dbReference type="CDD" id="cd14066">
    <property type="entry name" value="STKc_IRAK"/>
    <property type="match status" value="1"/>
</dbReference>
<dbReference type="Gene3D" id="3.30.200.20">
    <property type="entry name" value="Phosphorylase Kinase, domain 1"/>
    <property type="match status" value="1"/>
</dbReference>
<evidence type="ECO:0000256" key="1">
    <source>
        <dbReference type="ARBA" id="ARBA00004479"/>
    </source>
</evidence>
<dbReference type="GO" id="GO:0106310">
    <property type="term" value="F:protein serine kinase activity"/>
    <property type="evidence" value="ECO:0007669"/>
    <property type="project" value="RHEA"/>
</dbReference>
<comment type="subcellular location">
    <subcellularLocation>
        <location evidence="1">Membrane</location>
        <topology evidence="1">Single-pass type I membrane protein</topology>
    </subcellularLocation>
</comment>
<evidence type="ECO:0000256" key="15">
    <source>
        <dbReference type="ARBA" id="ARBA00047899"/>
    </source>
</evidence>
<dbReference type="InterPro" id="IPR024171">
    <property type="entry name" value="SRK-like_kinase"/>
</dbReference>
<reference evidence="23" key="1">
    <citation type="journal article" date="2013" name="Nat. Commun.">
        <title>Whole-genome sequencing of Oryza brachyantha reveals mechanisms underlying Oryza genome evolution.</title>
        <authorList>
            <person name="Chen J."/>
            <person name="Huang Q."/>
            <person name="Gao D."/>
            <person name="Wang J."/>
            <person name="Lang Y."/>
            <person name="Liu T."/>
            <person name="Li B."/>
            <person name="Bai Z."/>
            <person name="Luis Goicoechea J."/>
            <person name="Liang C."/>
            <person name="Chen C."/>
            <person name="Zhang W."/>
            <person name="Sun S."/>
            <person name="Liao Y."/>
            <person name="Zhang X."/>
            <person name="Yang L."/>
            <person name="Song C."/>
            <person name="Wang M."/>
            <person name="Shi J."/>
            <person name="Liu G."/>
            <person name="Liu J."/>
            <person name="Zhou H."/>
            <person name="Zhou W."/>
            <person name="Yu Q."/>
            <person name="An N."/>
            <person name="Chen Y."/>
            <person name="Cai Q."/>
            <person name="Wang B."/>
            <person name="Liu B."/>
            <person name="Min J."/>
            <person name="Huang Y."/>
            <person name="Wu H."/>
            <person name="Li Z."/>
            <person name="Zhang Y."/>
            <person name="Yin Y."/>
            <person name="Song W."/>
            <person name="Jiang J."/>
            <person name="Jackson S.A."/>
            <person name="Wing R.A."/>
            <person name="Wang J."/>
            <person name="Chen M."/>
        </authorList>
    </citation>
    <scope>NUCLEOTIDE SEQUENCE [LARGE SCALE GENOMIC DNA]</scope>
    <source>
        <strain evidence="23">cv. IRGC 101232</strain>
    </source>
</reference>
<evidence type="ECO:0000256" key="11">
    <source>
        <dbReference type="ARBA" id="ARBA00023136"/>
    </source>
</evidence>
<dbReference type="PROSITE" id="PS50927">
    <property type="entry name" value="BULB_LECTIN"/>
    <property type="match status" value="1"/>
</dbReference>
<dbReference type="GO" id="GO:0004674">
    <property type="term" value="F:protein serine/threonine kinase activity"/>
    <property type="evidence" value="ECO:0007669"/>
    <property type="project" value="UniProtKB-KW"/>
</dbReference>
<feature type="chain" id="PRO_5003774069" description="Receptor-like serine/threonine-protein kinase" evidence="19">
    <location>
        <begin position="23"/>
        <end position="799"/>
    </location>
</feature>
<dbReference type="EC" id="2.7.11.1" evidence="17"/>
<evidence type="ECO:0000256" key="17">
    <source>
        <dbReference type="PIRNR" id="PIRNR000641"/>
    </source>
</evidence>
<dbReference type="SUPFAM" id="SSF56112">
    <property type="entry name" value="Protein kinase-like (PK-like)"/>
    <property type="match status" value="1"/>
</dbReference>
<keyword evidence="9 17" id="KW-0067">ATP-binding</keyword>
<dbReference type="AlphaFoldDB" id="J3LXT4"/>
<keyword evidence="5" id="KW-0812">Transmembrane</keyword>
<dbReference type="GO" id="GO:0005524">
    <property type="term" value="F:ATP binding"/>
    <property type="evidence" value="ECO:0007669"/>
    <property type="project" value="UniProtKB-UniRule"/>
</dbReference>
<dbReference type="Pfam" id="PF01453">
    <property type="entry name" value="B_lectin"/>
    <property type="match status" value="1"/>
</dbReference>
<evidence type="ECO:0000259" key="22">
    <source>
        <dbReference type="PROSITE" id="PS50948"/>
    </source>
</evidence>
<dbReference type="CDD" id="cd00028">
    <property type="entry name" value="B_lectin"/>
    <property type="match status" value="1"/>
</dbReference>
<reference evidence="23" key="2">
    <citation type="submission" date="2013-04" db="UniProtKB">
        <authorList>
            <consortium name="EnsemblPlants"/>
        </authorList>
    </citation>
    <scope>IDENTIFICATION</scope>
</reference>
<dbReference type="GO" id="GO:0048544">
    <property type="term" value="P:recognition of pollen"/>
    <property type="evidence" value="ECO:0007669"/>
    <property type="project" value="InterPro"/>
</dbReference>
<keyword evidence="24" id="KW-1185">Reference proteome</keyword>
<sequence length="799" mass="88109">MPLAVTLLGLLLSLRISARCAAMDATITPGQALSGNDKLVSSNGKFALGFFLQTGSSKSSSHDTSTSWYLGIWYNRIPKLTPVWVANGDSPVRDPSNSELAISGDGGLVVVDRSNGSIVVWSAQTRTTMNDTVAVLRNSGNLVLRSSSDPSDVLWQSFDHPTDTFLPGAKLGWNKISGLNTHLVSRKNSADLAPGRYRVELDPSGANQYIFTASSSSTPYWSSGVWNGQYFPSIPEMAGPFVVNFTFVDNDQERYFTYNLLDETVVFHHFLDVSGRTKTFVWLEGSQDWVMTFAQPKVQCDVSAVCGPFTICDDNELRFCKCMEGFSVKSPQDWELDDRTDGCVRDTPLDCASSRSTSGLTDKFRSIACVRLPQNGYSIEAATSVDRCALTCSSNCSCTAYSYGNGGCSVWYDELLNVKQQQCDGMADSNGRNLYIRFAAREEQSRKKNTRGSLCFVALFMLATALVIWWNKRKRYSCTSNNVEGESGIVAFRFIDLHHATKNFSEKLGEGGFGSVFKGFLHGSRIIAVKRLAGAHQGEKQFRAEVSSIGLIQHINLVKLIGFCCDNDSKLLVYEHMPNRSLDLHLFSTDKILNWDTRYQIALGVARGLSYLHESCRDCIIHCDVKPQNILLTESFAPKIADFGMAKFLGRDFSRVLTTMRGTVGYLAPEWISGVPVTPKVDVYSYGMVLLEIVSGRRNSSGGYSTSSDEDVYFPVEVTHKLLDGGVESLVDLNLHGNANLKEVERVCKVACWCIQDNESDRPSMGEVVQILEGLFEPDTPPMPRLLQAIAGSSCSTSR</sequence>
<proteinExistence type="inferred from homology"/>
<dbReference type="PROSITE" id="PS50948">
    <property type="entry name" value="PAN"/>
    <property type="match status" value="1"/>
</dbReference>
<dbReference type="GO" id="GO:0051707">
    <property type="term" value="P:response to other organism"/>
    <property type="evidence" value="ECO:0007669"/>
    <property type="project" value="UniProtKB-ARBA"/>
</dbReference>
<accession>J3LXT4</accession>
<evidence type="ECO:0000259" key="20">
    <source>
        <dbReference type="PROSITE" id="PS50011"/>
    </source>
</evidence>
<evidence type="ECO:0000313" key="23">
    <source>
        <dbReference type="EnsemblPlants" id="OB04G19590.1"/>
    </source>
</evidence>
<dbReference type="HOGENOM" id="CLU_000288_116_2_1"/>
<dbReference type="FunFam" id="1.10.510.10:FF:000227">
    <property type="entry name" value="Serine/threonine-protein kinase"/>
    <property type="match status" value="1"/>
</dbReference>
<dbReference type="PIRSF" id="PIRSF000641">
    <property type="entry name" value="SRK"/>
    <property type="match status" value="1"/>
</dbReference>
<dbReference type="PANTHER" id="PTHR47974">
    <property type="entry name" value="OS07G0415500 PROTEIN"/>
    <property type="match status" value="1"/>
</dbReference>
<evidence type="ECO:0000256" key="7">
    <source>
        <dbReference type="ARBA" id="ARBA00022741"/>
    </source>
</evidence>
<dbReference type="SMART" id="SM00473">
    <property type="entry name" value="PAN_AP"/>
    <property type="match status" value="1"/>
</dbReference>
<feature type="domain" description="Protein kinase" evidence="20">
    <location>
        <begin position="502"/>
        <end position="776"/>
    </location>
</feature>
<dbReference type="Proteomes" id="UP000006038">
    <property type="component" value="Chromosome 4"/>
</dbReference>
<protein>
    <recommendedName>
        <fullName evidence="17">Receptor-like serine/threonine-protein kinase</fullName>
        <ecNumber evidence="17">2.7.11.1</ecNumber>
    </recommendedName>
</protein>
<dbReference type="PROSITE" id="PS50011">
    <property type="entry name" value="PROTEIN_KINASE_DOM"/>
    <property type="match status" value="1"/>
</dbReference>
<dbReference type="InterPro" id="IPR001480">
    <property type="entry name" value="Bulb-type_lectin_dom"/>
</dbReference>
<evidence type="ECO:0000256" key="9">
    <source>
        <dbReference type="ARBA" id="ARBA00022840"/>
    </source>
</evidence>
<dbReference type="PROSITE" id="PS00107">
    <property type="entry name" value="PROTEIN_KINASE_ATP"/>
    <property type="match status" value="1"/>
</dbReference>
<evidence type="ECO:0000256" key="14">
    <source>
        <dbReference type="ARBA" id="ARBA00023180"/>
    </source>
</evidence>
<dbReference type="Gene3D" id="1.10.510.10">
    <property type="entry name" value="Transferase(Phosphotransferase) domain 1"/>
    <property type="match status" value="1"/>
</dbReference>
<keyword evidence="12" id="KW-1015">Disulfide bond</keyword>
<evidence type="ECO:0000256" key="10">
    <source>
        <dbReference type="ARBA" id="ARBA00022989"/>
    </source>
</evidence>
<dbReference type="SMART" id="SM00220">
    <property type="entry name" value="S_TKc"/>
    <property type="match status" value="1"/>
</dbReference>
<dbReference type="FunFam" id="2.90.10.10:FF:000002">
    <property type="entry name" value="Serine/threonine-protein kinase"/>
    <property type="match status" value="1"/>
</dbReference>
<dbReference type="PROSITE" id="PS00108">
    <property type="entry name" value="PROTEIN_KINASE_ST"/>
    <property type="match status" value="1"/>
</dbReference>
<evidence type="ECO:0000256" key="3">
    <source>
        <dbReference type="ARBA" id="ARBA00022536"/>
    </source>
</evidence>
<feature type="domain" description="Apple" evidence="22">
    <location>
        <begin position="351"/>
        <end position="439"/>
    </location>
</feature>
<dbReference type="CDD" id="cd01098">
    <property type="entry name" value="PAN_AP_plant"/>
    <property type="match status" value="1"/>
</dbReference>
<evidence type="ECO:0000256" key="2">
    <source>
        <dbReference type="ARBA" id="ARBA00022527"/>
    </source>
</evidence>
<evidence type="ECO:0000256" key="18">
    <source>
        <dbReference type="PROSITE-ProRule" id="PRU10141"/>
    </source>
</evidence>
<dbReference type="Pfam" id="PF00954">
    <property type="entry name" value="S_locus_glycop"/>
    <property type="match status" value="1"/>
</dbReference>
<evidence type="ECO:0000256" key="4">
    <source>
        <dbReference type="ARBA" id="ARBA00022679"/>
    </source>
</evidence>
<dbReference type="InterPro" id="IPR000719">
    <property type="entry name" value="Prot_kinase_dom"/>
</dbReference>
<feature type="domain" description="Bulb-type lectin" evidence="21">
    <location>
        <begin position="24"/>
        <end position="157"/>
    </location>
</feature>
<keyword evidence="10" id="KW-1133">Transmembrane helix</keyword>
<keyword evidence="3" id="KW-0245">EGF-like domain</keyword>
<dbReference type="SUPFAM" id="SSF51110">
    <property type="entry name" value="alpha-D-mannose-specific plant lectins"/>
    <property type="match status" value="1"/>
</dbReference>
<keyword evidence="14" id="KW-0325">Glycoprotein</keyword>
<dbReference type="Pfam" id="PF00069">
    <property type="entry name" value="Pkinase"/>
    <property type="match status" value="1"/>
</dbReference>
<evidence type="ECO:0000259" key="21">
    <source>
        <dbReference type="PROSITE" id="PS50927"/>
    </source>
</evidence>
<keyword evidence="7 17" id="KW-0547">Nucleotide-binding</keyword>
<feature type="signal peptide" evidence="19">
    <location>
        <begin position="1"/>
        <end position="22"/>
    </location>
</feature>
<evidence type="ECO:0000256" key="8">
    <source>
        <dbReference type="ARBA" id="ARBA00022777"/>
    </source>
</evidence>
<evidence type="ECO:0000256" key="12">
    <source>
        <dbReference type="ARBA" id="ARBA00023157"/>
    </source>
</evidence>
<dbReference type="SMART" id="SM00108">
    <property type="entry name" value="B_lectin"/>
    <property type="match status" value="1"/>
</dbReference>
<dbReference type="InterPro" id="IPR003609">
    <property type="entry name" value="Pan_app"/>
</dbReference>
<keyword evidence="2 17" id="KW-0723">Serine/threonine-protein kinase</keyword>
<evidence type="ECO:0000256" key="16">
    <source>
        <dbReference type="ARBA" id="ARBA00048679"/>
    </source>
</evidence>
<keyword evidence="4 17" id="KW-0808">Transferase</keyword>
<dbReference type="InterPro" id="IPR011009">
    <property type="entry name" value="Kinase-like_dom_sf"/>
</dbReference>
<dbReference type="Gene3D" id="2.90.10.10">
    <property type="entry name" value="Bulb-type lectin domain"/>
    <property type="match status" value="1"/>
</dbReference>
<dbReference type="OMA" id="LGWNKIS"/>
<comment type="similarity">
    <text evidence="17">Belongs to the protein kinase superfamily. Ser/Thr protein kinase family.</text>
</comment>
<dbReference type="InterPro" id="IPR017441">
    <property type="entry name" value="Protein_kinase_ATP_BS"/>
</dbReference>
<evidence type="ECO:0000256" key="13">
    <source>
        <dbReference type="ARBA" id="ARBA00023170"/>
    </source>
</evidence>
<keyword evidence="6 19" id="KW-0732">Signal</keyword>
<comment type="catalytic activity">
    <reaction evidence="16 17">
        <text>L-seryl-[protein] + ATP = O-phospho-L-seryl-[protein] + ADP + H(+)</text>
        <dbReference type="Rhea" id="RHEA:17989"/>
        <dbReference type="Rhea" id="RHEA-COMP:9863"/>
        <dbReference type="Rhea" id="RHEA-COMP:11604"/>
        <dbReference type="ChEBI" id="CHEBI:15378"/>
        <dbReference type="ChEBI" id="CHEBI:29999"/>
        <dbReference type="ChEBI" id="CHEBI:30616"/>
        <dbReference type="ChEBI" id="CHEBI:83421"/>
        <dbReference type="ChEBI" id="CHEBI:456216"/>
        <dbReference type="EC" id="2.7.11.1"/>
    </reaction>
</comment>
<dbReference type="InterPro" id="IPR008271">
    <property type="entry name" value="Ser/Thr_kinase_AS"/>
</dbReference>
<dbReference type="FunFam" id="3.30.200.20:FF:000178">
    <property type="entry name" value="serine/threonine-protein kinase PBS1-like"/>
    <property type="match status" value="1"/>
</dbReference>
<keyword evidence="11" id="KW-0472">Membrane</keyword>
<name>J3LXT4_ORYBR</name>
<evidence type="ECO:0000256" key="6">
    <source>
        <dbReference type="ARBA" id="ARBA00022729"/>
    </source>
</evidence>
<comment type="catalytic activity">
    <reaction evidence="15 17">
        <text>L-threonyl-[protein] + ATP = O-phospho-L-threonyl-[protein] + ADP + H(+)</text>
        <dbReference type="Rhea" id="RHEA:46608"/>
        <dbReference type="Rhea" id="RHEA-COMP:11060"/>
        <dbReference type="Rhea" id="RHEA-COMP:11605"/>
        <dbReference type="ChEBI" id="CHEBI:15378"/>
        <dbReference type="ChEBI" id="CHEBI:30013"/>
        <dbReference type="ChEBI" id="CHEBI:30616"/>
        <dbReference type="ChEBI" id="CHEBI:61977"/>
        <dbReference type="ChEBI" id="CHEBI:456216"/>
        <dbReference type="EC" id="2.7.11.1"/>
    </reaction>
</comment>
<feature type="binding site" evidence="18">
    <location>
        <position position="530"/>
    </location>
    <ligand>
        <name>ATP</name>
        <dbReference type="ChEBI" id="CHEBI:30616"/>
    </ligand>
</feature>
<keyword evidence="13" id="KW-0675">Receptor</keyword>
<dbReference type="InterPro" id="IPR036426">
    <property type="entry name" value="Bulb-type_lectin_dom_sf"/>
</dbReference>
<organism evidence="23">
    <name type="scientific">Oryza brachyantha</name>
    <name type="common">malo sina</name>
    <dbReference type="NCBI Taxonomy" id="4533"/>
    <lineage>
        <taxon>Eukaryota</taxon>
        <taxon>Viridiplantae</taxon>
        <taxon>Streptophyta</taxon>
        <taxon>Embryophyta</taxon>
        <taxon>Tracheophyta</taxon>
        <taxon>Spermatophyta</taxon>
        <taxon>Magnoliopsida</taxon>
        <taxon>Liliopsida</taxon>
        <taxon>Poales</taxon>
        <taxon>Poaceae</taxon>
        <taxon>BOP clade</taxon>
        <taxon>Oryzoideae</taxon>
        <taxon>Oryzeae</taxon>
        <taxon>Oryzinae</taxon>
        <taxon>Oryza</taxon>
    </lineage>
</organism>
<evidence type="ECO:0000256" key="5">
    <source>
        <dbReference type="ARBA" id="ARBA00022692"/>
    </source>
</evidence>
<evidence type="ECO:0000313" key="24">
    <source>
        <dbReference type="Proteomes" id="UP000006038"/>
    </source>
</evidence>
<dbReference type="GO" id="GO:0016020">
    <property type="term" value="C:membrane"/>
    <property type="evidence" value="ECO:0007669"/>
    <property type="project" value="UniProtKB-SubCell"/>
</dbReference>
<dbReference type="eggNOG" id="ENOG502QUMK">
    <property type="taxonomic scope" value="Eukaryota"/>
</dbReference>
<dbReference type="PANTHER" id="PTHR47974:SF19">
    <property type="entry name" value="RECEPTOR-LIKE SERINE_THREONINE-PROTEIN KINASE"/>
    <property type="match status" value="1"/>
</dbReference>
<dbReference type="Pfam" id="PF08276">
    <property type="entry name" value="PAN_2"/>
    <property type="match status" value="1"/>
</dbReference>
<dbReference type="Gramene" id="OB04G19590.1">
    <property type="protein sequence ID" value="OB04G19590.1"/>
    <property type="gene ID" value="OB04G19590"/>
</dbReference>
<dbReference type="EnsemblPlants" id="OB04G19590.1">
    <property type="protein sequence ID" value="OB04G19590.1"/>
    <property type="gene ID" value="OB04G19590"/>
</dbReference>
<dbReference type="InterPro" id="IPR000858">
    <property type="entry name" value="S_locus_glycoprot_dom"/>
</dbReference>
<evidence type="ECO:0000256" key="19">
    <source>
        <dbReference type="SAM" id="SignalP"/>
    </source>
</evidence>
<keyword evidence="8 17" id="KW-0418">Kinase</keyword>